<dbReference type="InterPro" id="IPR003660">
    <property type="entry name" value="HAMP_dom"/>
</dbReference>
<keyword evidence="4" id="KW-0597">Phosphoprotein</keyword>
<dbReference type="SUPFAM" id="SSF47384">
    <property type="entry name" value="Homodimeric domain of signal transducing histidine kinase"/>
    <property type="match status" value="1"/>
</dbReference>
<dbReference type="Pfam" id="PF00672">
    <property type="entry name" value="HAMP"/>
    <property type="match status" value="1"/>
</dbReference>
<keyword evidence="11 14" id="KW-0472">Membrane</keyword>
<dbReference type="SMART" id="SM00388">
    <property type="entry name" value="HisKA"/>
    <property type="match status" value="1"/>
</dbReference>
<proteinExistence type="predicted"/>
<dbReference type="InterPro" id="IPR003594">
    <property type="entry name" value="HATPase_dom"/>
</dbReference>
<dbReference type="Gene3D" id="3.30.565.10">
    <property type="entry name" value="Histidine kinase-like ATPase, C-terminal domain"/>
    <property type="match status" value="1"/>
</dbReference>
<dbReference type="EMBL" id="CP147248">
    <property type="protein sequence ID" value="WYJ86712.1"/>
    <property type="molecule type" value="Genomic_DNA"/>
</dbReference>
<evidence type="ECO:0000259" key="15">
    <source>
        <dbReference type="PROSITE" id="PS50109"/>
    </source>
</evidence>
<evidence type="ECO:0000256" key="14">
    <source>
        <dbReference type="SAM" id="Phobius"/>
    </source>
</evidence>
<evidence type="ECO:0000256" key="2">
    <source>
        <dbReference type="ARBA" id="ARBA00004141"/>
    </source>
</evidence>
<evidence type="ECO:0000256" key="5">
    <source>
        <dbReference type="ARBA" id="ARBA00022679"/>
    </source>
</evidence>
<evidence type="ECO:0000256" key="11">
    <source>
        <dbReference type="ARBA" id="ARBA00023136"/>
    </source>
</evidence>
<evidence type="ECO:0000256" key="13">
    <source>
        <dbReference type="ARBA" id="ARBA00040841"/>
    </source>
</evidence>
<dbReference type="InterPro" id="IPR004358">
    <property type="entry name" value="Sig_transdc_His_kin-like_C"/>
</dbReference>
<dbReference type="PROSITE" id="PS50885">
    <property type="entry name" value="HAMP"/>
    <property type="match status" value="1"/>
</dbReference>
<dbReference type="InterPro" id="IPR036097">
    <property type="entry name" value="HisK_dim/P_sf"/>
</dbReference>
<sequence length="354" mass="39606">MRRSRSLKLQFVWTIFLILVSTSMISGVILLGLMKIGVINSLSGYPFLRLAITLLSCVIIGTTISLVVSKRILKPINDLVEGTKEIAKGNFEIHIENDTLKDELGALIDNFNLMAAELKNVDLVHNDFITNFSHEFKTPIVSIRGFAKQLNNPNLSEKDKQESIAIILEETERLSNLSMNILLLSKIENQKKITLKKSSYYLDEQLRMCILLLQNLWEEKNIELSLDLAHLRVTADEELLMQLWLNLIKNAIRYSHIGGTITISCSVFGNAVKVNIQDNGIGMTDYAQKHIFDKFYQGDPSHHAVGNGLGLTIAARIVQLHGGKMQVKSKQGKGATFISILPAIYTEETPTITS</sequence>
<protein>
    <recommendedName>
        <fullName evidence="13">Heme sensor protein HssS</fullName>
        <ecNumber evidence="3">2.7.13.3</ecNumber>
    </recommendedName>
</protein>
<dbReference type="Gene3D" id="1.10.287.130">
    <property type="match status" value="1"/>
</dbReference>
<gene>
    <name evidence="17" type="ORF">A5866_001796</name>
</gene>
<keyword evidence="18" id="KW-1185">Reference proteome</keyword>
<dbReference type="PANTHER" id="PTHR45528:SF11">
    <property type="entry name" value="HISTIDINE KINASE"/>
    <property type="match status" value="1"/>
</dbReference>
<evidence type="ECO:0000256" key="1">
    <source>
        <dbReference type="ARBA" id="ARBA00000085"/>
    </source>
</evidence>
<feature type="transmembrane region" description="Helical" evidence="14">
    <location>
        <begin position="46"/>
        <end position="68"/>
    </location>
</feature>
<dbReference type="InterPro" id="IPR050398">
    <property type="entry name" value="HssS/ArlS-like"/>
</dbReference>
<keyword evidence="10" id="KW-0843">Virulence</keyword>
<comment type="catalytic activity">
    <reaction evidence="1">
        <text>ATP + protein L-histidine = ADP + protein N-phospho-L-histidine.</text>
        <dbReference type="EC" id="2.7.13.3"/>
    </reaction>
</comment>
<dbReference type="InterPro" id="IPR036890">
    <property type="entry name" value="HATPase_C_sf"/>
</dbReference>
<evidence type="ECO:0000256" key="4">
    <source>
        <dbReference type="ARBA" id="ARBA00022553"/>
    </source>
</evidence>
<feature type="transmembrane region" description="Helical" evidence="14">
    <location>
        <begin position="12"/>
        <end position="34"/>
    </location>
</feature>
<keyword evidence="6 14" id="KW-0812">Transmembrane</keyword>
<evidence type="ECO:0000256" key="6">
    <source>
        <dbReference type="ARBA" id="ARBA00022692"/>
    </source>
</evidence>
<reference evidence="18" key="1">
    <citation type="submission" date="2017-05" db="EMBL/GenBank/DDBJ databases">
        <title>The Genome Sequence of EEnterococcus faecalis 9F2_4866.</title>
        <authorList>
            <consortium name="The Broad Institute Genomics Platform"/>
            <consortium name="The Broad Institute Genomic Center for Infectious Diseases"/>
            <person name="Earl A."/>
            <person name="Manson A."/>
            <person name="Schwartman J."/>
            <person name="Gilmore M."/>
            <person name="Abouelleil A."/>
            <person name="Cao P."/>
            <person name="Chapman S."/>
            <person name="Cusick C."/>
            <person name="Shea T."/>
            <person name="Young S."/>
            <person name="Neafsey D."/>
            <person name="Nusbaum C."/>
            <person name="Birren B."/>
        </authorList>
    </citation>
    <scope>NUCLEOTIDE SEQUENCE [LARGE SCALE GENOMIC DNA]</scope>
    <source>
        <strain evidence="18">12C11_DIV0727</strain>
    </source>
</reference>
<name>A0ABZ2TA94_9ENTE</name>
<keyword evidence="9" id="KW-0902">Two-component regulatory system</keyword>
<evidence type="ECO:0000313" key="17">
    <source>
        <dbReference type="EMBL" id="WYJ86712.1"/>
    </source>
</evidence>
<evidence type="ECO:0000256" key="3">
    <source>
        <dbReference type="ARBA" id="ARBA00012438"/>
    </source>
</evidence>
<evidence type="ECO:0000256" key="8">
    <source>
        <dbReference type="ARBA" id="ARBA00022989"/>
    </source>
</evidence>
<organism evidence="17 18">
    <name type="scientific">Candidatus Enterococcus lemimoniae</name>
    <dbReference type="NCBI Taxonomy" id="1834167"/>
    <lineage>
        <taxon>Bacteria</taxon>
        <taxon>Bacillati</taxon>
        <taxon>Bacillota</taxon>
        <taxon>Bacilli</taxon>
        <taxon>Lactobacillales</taxon>
        <taxon>Enterococcaceae</taxon>
        <taxon>Enterococcus</taxon>
    </lineage>
</organism>
<dbReference type="SMART" id="SM00387">
    <property type="entry name" value="HATPase_c"/>
    <property type="match status" value="1"/>
</dbReference>
<feature type="domain" description="HAMP" evidence="16">
    <location>
        <begin position="70"/>
        <end position="123"/>
    </location>
</feature>
<keyword evidence="7" id="KW-0418">Kinase</keyword>
<dbReference type="Proteomes" id="UP000195080">
    <property type="component" value="Chromosome"/>
</dbReference>
<evidence type="ECO:0000256" key="10">
    <source>
        <dbReference type="ARBA" id="ARBA00023026"/>
    </source>
</evidence>
<evidence type="ECO:0000313" key="18">
    <source>
        <dbReference type="Proteomes" id="UP000195080"/>
    </source>
</evidence>
<dbReference type="SUPFAM" id="SSF158472">
    <property type="entry name" value="HAMP domain-like"/>
    <property type="match status" value="1"/>
</dbReference>
<dbReference type="SMART" id="SM00304">
    <property type="entry name" value="HAMP"/>
    <property type="match status" value="1"/>
</dbReference>
<dbReference type="InterPro" id="IPR003661">
    <property type="entry name" value="HisK_dim/P_dom"/>
</dbReference>
<evidence type="ECO:0000256" key="9">
    <source>
        <dbReference type="ARBA" id="ARBA00023012"/>
    </source>
</evidence>
<evidence type="ECO:0000256" key="7">
    <source>
        <dbReference type="ARBA" id="ARBA00022777"/>
    </source>
</evidence>
<dbReference type="CDD" id="cd00075">
    <property type="entry name" value="HATPase"/>
    <property type="match status" value="1"/>
</dbReference>
<dbReference type="Pfam" id="PF02518">
    <property type="entry name" value="HATPase_c"/>
    <property type="match status" value="1"/>
</dbReference>
<dbReference type="RefSeq" id="WP_086278256.1">
    <property type="nucleotide sequence ID" value="NZ_CP147248.1"/>
</dbReference>
<evidence type="ECO:0000256" key="12">
    <source>
        <dbReference type="ARBA" id="ARBA00037219"/>
    </source>
</evidence>
<dbReference type="PANTHER" id="PTHR45528">
    <property type="entry name" value="SENSOR HISTIDINE KINASE CPXA"/>
    <property type="match status" value="1"/>
</dbReference>
<dbReference type="PRINTS" id="PR00344">
    <property type="entry name" value="BCTRLSENSOR"/>
</dbReference>
<dbReference type="Pfam" id="PF00512">
    <property type="entry name" value="HisKA"/>
    <property type="match status" value="1"/>
</dbReference>
<evidence type="ECO:0000259" key="16">
    <source>
        <dbReference type="PROSITE" id="PS50885"/>
    </source>
</evidence>
<dbReference type="SUPFAM" id="SSF55874">
    <property type="entry name" value="ATPase domain of HSP90 chaperone/DNA topoisomerase II/histidine kinase"/>
    <property type="match status" value="1"/>
</dbReference>
<dbReference type="Gene3D" id="6.10.340.10">
    <property type="match status" value="1"/>
</dbReference>
<dbReference type="CDD" id="cd06225">
    <property type="entry name" value="HAMP"/>
    <property type="match status" value="1"/>
</dbReference>
<dbReference type="InterPro" id="IPR005467">
    <property type="entry name" value="His_kinase_dom"/>
</dbReference>
<dbReference type="PROSITE" id="PS50109">
    <property type="entry name" value="HIS_KIN"/>
    <property type="match status" value="1"/>
</dbReference>
<dbReference type="CDD" id="cd00082">
    <property type="entry name" value="HisKA"/>
    <property type="match status" value="1"/>
</dbReference>
<keyword evidence="5" id="KW-0808">Transferase</keyword>
<feature type="domain" description="Histidine kinase" evidence="15">
    <location>
        <begin position="131"/>
        <end position="345"/>
    </location>
</feature>
<accession>A0ABZ2TA94</accession>
<dbReference type="EC" id="2.7.13.3" evidence="3"/>
<comment type="function">
    <text evidence="12">Member of the two-component regulatory system HssS/HssR involved in intracellular heme homeostasis and tempering of staphylococcal virulence. HssS functions as a heme sensor histidine kinase which is autophosphorylated at a histidine residue and transfers its phosphate group to an aspartate residue of HssR. HssR/HssS activates the expression of hrtAB, an efflux pump, in response to extracellular heme, hemin, hemoglobin or blood.</text>
</comment>
<comment type="subcellular location">
    <subcellularLocation>
        <location evidence="2">Membrane</location>
        <topology evidence="2">Multi-pass membrane protein</topology>
    </subcellularLocation>
</comment>
<keyword evidence="8 14" id="KW-1133">Transmembrane helix</keyword>